<keyword evidence="6 8" id="KW-1133">Transmembrane helix</keyword>
<evidence type="ECO:0000256" key="4">
    <source>
        <dbReference type="ARBA" id="ARBA00022475"/>
    </source>
</evidence>
<evidence type="ECO:0000256" key="6">
    <source>
        <dbReference type="ARBA" id="ARBA00022989"/>
    </source>
</evidence>
<dbReference type="GO" id="GO:0005886">
    <property type="term" value="C:plasma membrane"/>
    <property type="evidence" value="ECO:0007669"/>
    <property type="project" value="UniProtKB-SubCell"/>
</dbReference>
<reference evidence="10 11" key="1">
    <citation type="journal article" date="2014" name="BMC Genomics">
        <title>Comparison of environmental and isolate Sulfobacillus genomes reveals diverse carbon, sulfur, nitrogen, and hydrogen metabolisms.</title>
        <authorList>
            <person name="Justice N.B."/>
            <person name="Norman A."/>
            <person name="Brown C.T."/>
            <person name="Singh A."/>
            <person name="Thomas B.C."/>
            <person name="Banfield J.F."/>
        </authorList>
    </citation>
    <scope>NUCLEOTIDE SEQUENCE [LARGE SCALE GENOMIC DNA]</scope>
    <source>
        <strain evidence="10">AMDSBA1</strain>
    </source>
</reference>
<dbReference type="InterPro" id="IPR036259">
    <property type="entry name" value="MFS_trans_sf"/>
</dbReference>
<keyword evidence="3" id="KW-0813">Transport</keyword>
<proteinExistence type="inferred from homology"/>
<feature type="transmembrane region" description="Helical" evidence="8">
    <location>
        <begin position="101"/>
        <end position="121"/>
    </location>
</feature>
<dbReference type="Proteomes" id="UP000242699">
    <property type="component" value="Unassembled WGS sequence"/>
</dbReference>
<dbReference type="InterPro" id="IPR005829">
    <property type="entry name" value="Sugar_transporter_CS"/>
</dbReference>
<feature type="transmembrane region" description="Helical" evidence="8">
    <location>
        <begin position="78"/>
        <end position="95"/>
    </location>
</feature>
<feature type="transmembrane region" description="Helical" evidence="8">
    <location>
        <begin position="198"/>
        <end position="217"/>
    </location>
</feature>
<dbReference type="PROSITE" id="PS00216">
    <property type="entry name" value="SUGAR_TRANSPORT_1"/>
    <property type="match status" value="1"/>
</dbReference>
<comment type="caution">
    <text evidence="10">The sequence shown here is derived from an EMBL/GenBank/DDBJ whole genome shotgun (WGS) entry which is preliminary data.</text>
</comment>
<feature type="transmembrane region" description="Helical" evidence="8">
    <location>
        <begin position="354"/>
        <end position="374"/>
    </location>
</feature>
<dbReference type="PANTHER" id="PTHR42718:SF9">
    <property type="entry name" value="MAJOR FACILITATOR SUPERFAMILY MULTIDRUG TRANSPORTER MFSC"/>
    <property type="match status" value="1"/>
</dbReference>
<feature type="transmembrane region" description="Helical" evidence="8">
    <location>
        <begin position="267"/>
        <end position="291"/>
    </location>
</feature>
<evidence type="ECO:0000256" key="3">
    <source>
        <dbReference type="ARBA" id="ARBA00022448"/>
    </source>
</evidence>
<feature type="transmembrane region" description="Helical" evidence="8">
    <location>
        <begin position="327"/>
        <end position="348"/>
    </location>
</feature>
<evidence type="ECO:0000256" key="1">
    <source>
        <dbReference type="ARBA" id="ARBA00004651"/>
    </source>
</evidence>
<evidence type="ECO:0000256" key="5">
    <source>
        <dbReference type="ARBA" id="ARBA00022692"/>
    </source>
</evidence>
<organism evidence="10 11">
    <name type="scientific">Sulfobacillus benefaciens</name>
    <dbReference type="NCBI Taxonomy" id="453960"/>
    <lineage>
        <taxon>Bacteria</taxon>
        <taxon>Bacillati</taxon>
        <taxon>Bacillota</taxon>
        <taxon>Clostridia</taxon>
        <taxon>Eubacteriales</taxon>
        <taxon>Clostridiales Family XVII. Incertae Sedis</taxon>
        <taxon>Sulfobacillus</taxon>
    </lineage>
</organism>
<dbReference type="PROSITE" id="PS50850">
    <property type="entry name" value="MFS"/>
    <property type="match status" value="1"/>
</dbReference>
<feature type="transmembrane region" description="Helical" evidence="8">
    <location>
        <begin position="133"/>
        <end position="154"/>
    </location>
</feature>
<feature type="transmembrane region" description="Helical" evidence="8">
    <location>
        <begin position="166"/>
        <end position="186"/>
    </location>
</feature>
<accession>A0A2T2WV70</accession>
<dbReference type="Gene3D" id="1.20.1720.10">
    <property type="entry name" value="Multidrug resistance protein D"/>
    <property type="match status" value="1"/>
</dbReference>
<dbReference type="EMBL" id="PXYT01000041">
    <property type="protein sequence ID" value="PSR26147.1"/>
    <property type="molecule type" value="Genomic_DNA"/>
</dbReference>
<dbReference type="InterPro" id="IPR020846">
    <property type="entry name" value="MFS_dom"/>
</dbReference>
<dbReference type="InterPro" id="IPR011701">
    <property type="entry name" value="MFS"/>
</dbReference>
<keyword evidence="7 8" id="KW-0472">Membrane</keyword>
<protein>
    <submittedName>
        <fullName evidence="10">MFS transporter</fullName>
    </submittedName>
</protein>
<feature type="transmembrane region" description="Helical" evidence="8">
    <location>
        <begin position="44"/>
        <end position="66"/>
    </location>
</feature>
<feature type="transmembrane region" description="Helical" evidence="8">
    <location>
        <begin position="395"/>
        <end position="416"/>
    </location>
</feature>
<keyword evidence="5 8" id="KW-0812">Transmembrane</keyword>
<dbReference type="CDD" id="cd17321">
    <property type="entry name" value="MFS_MMR_MDR_like"/>
    <property type="match status" value="1"/>
</dbReference>
<name>A0A2T2WV70_9FIRM</name>
<feature type="transmembrane region" description="Helical" evidence="8">
    <location>
        <begin position="452"/>
        <end position="471"/>
    </location>
</feature>
<feature type="domain" description="Major facilitator superfamily (MFS) profile" evidence="9">
    <location>
        <begin position="12"/>
        <end position="477"/>
    </location>
</feature>
<evidence type="ECO:0000313" key="11">
    <source>
        <dbReference type="Proteomes" id="UP000242699"/>
    </source>
</evidence>
<evidence type="ECO:0000259" key="9">
    <source>
        <dbReference type="PROSITE" id="PS50850"/>
    </source>
</evidence>
<sequence>MDPHSHSNKWAVLAVTTFGAFVANADATIVIVALPVILAGLHSTIVTVLWTLTGYILTSTVLLLPLGRLSDLVGRKVLFLWGFVLFALGSALAGATPSGPWLIAFRCLQGVGGAALAGLGTPIITEAFPPAELGLALGINSIAWVLGSLVGPVAGGLLVSVWGWRSVFYVTVPFSLVAAAFGWRVLPRSLPRAPHITIDWAGLGFFSVSLTLLLIIFSEGMAWGWLSVRVLLFSVIVIAATVAFIWRELSIPDPLFDLRLFRSIAFAAAQTVVTFASIGFFATTFLLTFYLQGALGQSPLTTGLLMIPLSAPQLISSPLGGRLADRIGSGWPMFTAMIILGLCALWLSRLPDTLSLWAIAGPLTFMAIANGFYWPPLASMVMKISPRNKLGAASGLFFTFRNIGFSLSLTLALVFAETSLPGPVAVQVFLGIHTTAAIGMAHALIHAVRSAFRWFMISFGVALLAIVPIILTRAKPAAPSRSSPM</sequence>
<evidence type="ECO:0000256" key="8">
    <source>
        <dbReference type="SAM" id="Phobius"/>
    </source>
</evidence>
<comment type="subcellular location">
    <subcellularLocation>
        <location evidence="1">Cell membrane</location>
        <topology evidence="1">Multi-pass membrane protein</topology>
    </subcellularLocation>
</comment>
<feature type="transmembrane region" description="Helical" evidence="8">
    <location>
        <begin position="12"/>
        <end position="38"/>
    </location>
</feature>
<evidence type="ECO:0000256" key="7">
    <source>
        <dbReference type="ARBA" id="ARBA00023136"/>
    </source>
</evidence>
<dbReference type="GO" id="GO:0022857">
    <property type="term" value="F:transmembrane transporter activity"/>
    <property type="evidence" value="ECO:0007669"/>
    <property type="project" value="InterPro"/>
</dbReference>
<dbReference type="PANTHER" id="PTHR42718">
    <property type="entry name" value="MAJOR FACILITATOR SUPERFAMILY MULTIDRUG TRANSPORTER MFSC"/>
    <property type="match status" value="1"/>
</dbReference>
<dbReference type="AlphaFoldDB" id="A0A2T2WV70"/>
<evidence type="ECO:0000313" key="10">
    <source>
        <dbReference type="EMBL" id="PSR26147.1"/>
    </source>
</evidence>
<comment type="similarity">
    <text evidence="2">Belongs to the major facilitator superfamily. EmrB family.</text>
</comment>
<dbReference type="SUPFAM" id="SSF103473">
    <property type="entry name" value="MFS general substrate transporter"/>
    <property type="match status" value="1"/>
</dbReference>
<keyword evidence="4" id="KW-1003">Cell membrane</keyword>
<evidence type="ECO:0000256" key="2">
    <source>
        <dbReference type="ARBA" id="ARBA00008537"/>
    </source>
</evidence>
<dbReference type="Gene3D" id="1.20.1250.20">
    <property type="entry name" value="MFS general substrate transporter like domains"/>
    <property type="match status" value="1"/>
</dbReference>
<dbReference type="Pfam" id="PF07690">
    <property type="entry name" value="MFS_1"/>
    <property type="match status" value="1"/>
</dbReference>
<gene>
    <name evidence="10" type="ORF">C7B43_14780</name>
</gene>
<feature type="transmembrane region" description="Helical" evidence="8">
    <location>
        <begin position="223"/>
        <end position="246"/>
    </location>
</feature>
<feature type="transmembrane region" description="Helical" evidence="8">
    <location>
        <begin position="422"/>
        <end position="445"/>
    </location>
</feature>
<dbReference type="NCBIfam" id="TIGR00711">
    <property type="entry name" value="efflux_EmrB"/>
    <property type="match status" value="1"/>
</dbReference>
<dbReference type="InterPro" id="IPR004638">
    <property type="entry name" value="EmrB-like"/>
</dbReference>